<feature type="domain" description="General secretion pathway GspH" evidence="12">
    <location>
        <begin position="61"/>
        <end position="175"/>
    </location>
</feature>
<evidence type="ECO:0000256" key="9">
    <source>
        <dbReference type="ARBA" id="ARBA00025772"/>
    </source>
</evidence>
<accession>A0A2S7VVI9</accession>
<feature type="transmembrane region" description="Helical" evidence="11">
    <location>
        <begin position="21"/>
        <end position="42"/>
    </location>
</feature>
<dbReference type="InterPro" id="IPR022346">
    <property type="entry name" value="T2SS_GspH"/>
</dbReference>
<comment type="similarity">
    <text evidence="9">Belongs to the GSP H family.</text>
</comment>
<sequence>MAREKDSYLHSIHCSEFRFNGFTLLELMITLSILSVLLMTAAPSFTQLLEKNKVKNISADIEGFLLQAKSESVMRNEPLKVKYIRDSGDITEYHNDGQWVLALLPASSVASTISNAKSDAIQIILGNKYKGINFKVSMSSYLTMDASRGTPNTTGQFYFYITDSSKEVQVILNRLTGRIRSCSVASGGAYEFKPCS</sequence>
<keyword evidence="6 11" id="KW-0812">Transmembrane</keyword>
<evidence type="ECO:0000259" key="12">
    <source>
        <dbReference type="Pfam" id="PF12019"/>
    </source>
</evidence>
<evidence type="ECO:0000256" key="3">
    <source>
        <dbReference type="ARBA" id="ARBA00022475"/>
    </source>
</evidence>
<dbReference type="Proteomes" id="UP000238730">
    <property type="component" value="Unassembled WGS sequence"/>
</dbReference>
<dbReference type="GO" id="GO:0015628">
    <property type="term" value="P:protein secretion by the type II secretion system"/>
    <property type="evidence" value="ECO:0007669"/>
    <property type="project" value="InterPro"/>
</dbReference>
<evidence type="ECO:0000256" key="4">
    <source>
        <dbReference type="ARBA" id="ARBA00022481"/>
    </source>
</evidence>
<evidence type="ECO:0000256" key="2">
    <source>
        <dbReference type="ARBA" id="ARBA00021549"/>
    </source>
</evidence>
<name>A0A2S7VVI9_PHOAN</name>
<evidence type="ECO:0000313" key="13">
    <source>
        <dbReference type="EMBL" id="PQJ66140.1"/>
    </source>
</evidence>
<dbReference type="OrthoDB" id="5871678at2"/>
<evidence type="ECO:0000256" key="5">
    <source>
        <dbReference type="ARBA" id="ARBA00022519"/>
    </source>
</evidence>
<evidence type="ECO:0000256" key="10">
    <source>
        <dbReference type="ARBA" id="ARBA00030775"/>
    </source>
</evidence>
<reference evidence="13 14" key="1">
    <citation type="submission" date="2016-12" db="EMBL/GenBank/DDBJ databases">
        <title>Diversity of luminous bacteria.</title>
        <authorList>
            <person name="Yoshizawa S."/>
            <person name="Kogure K."/>
        </authorList>
    </citation>
    <scope>NUCLEOTIDE SEQUENCE [LARGE SCALE GENOMIC DNA]</scope>
    <source>
        <strain evidence="13 14">LC1-200</strain>
    </source>
</reference>
<evidence type="ECO:0000256" key="6">
    <source>
        <dbReference type="ARBA" id="ARBA00022692"/>
    </source>
</evidence>
<dbReference type="GO" id="GO:0005886">
    <property type="term" value="C:plasma membrane"/>
    <property type="evidence" value="ECO:0007669"/>
    <property type="project" value="UniProtKB-SubCell"/>
</dbReference>
<dbReference type="InterPro" id="IPR016824">
    <property type="entry name" value="Tfp-pilus_assembly_FimT"/>
</dbReference>
<dbReference type="PIRSF" id="PIRSF024622">
    <property type="entry name" value="Tfp_FimT"/>
    <property type="match status" value="1"/>
</dbReference>
<dbReference type="Pfam" id="PF12019">
    <property type="entry name" value="GspH"/>
    <property type="match status" value="1"/>
</dbReference>
<dbReference type="NCBIfam" id="TIGR02532">
    <property type="entry name" value="IV_pilin_GFxxxE"/>
    <property type="match status" value="1"/>
</dbReference>
<evidence type="ECO:0000256" key="11">
    <source>
        <dbReference type="SAM" id="Phobius"/>
    </source>
</evidence>
<protein>
    <recommendedName>
        <fullName evidence="2">Type II secretion system protein H</fullName>
    </recommendedName>
    <alternativeName>
        <fullName evidence="10">General secretion pathway protein H</fullName>
    </alternativeName>
</protein>
<keyword evidence="7 11" id="KW-1133">Transmembrane helix</keyword>
<evidence type="ECO:0000256" key="8">
    <source>
        <dbReference type="ARBA" id="ARBA00023136"/>
    </source>
</evidence>
<proteinExistence type="inferred from homology"/>
<dbReference type="RefSeq" id="WP_105059569.1">
    <property type="nucleotide sequence ID" value="NZ_MSCJ01000001.1"/>
</dbReference>
<keyword evidence="3" id="KW-1003">Cell membrane</keyword>
<keyword evidence="8 11" id="KW-0472">Membrane</keyword>
<dbReference type="GO" id="GO:0015627">
    <property type="term" value="C:type II protein secretion system complex"/>
    <property type="evidence" value="ECO:0007669"/>
    <property type="project" value="InterPro"/>
</dbReference>
<dbReference type="Gene3D" id="3.30.700.10">
    <property type="entry name" value="Glycoprotein, Type 4 Pilin"/>
    <property type="match status" value="1"/>
</dbReference>
<evidence type="ECO:0000256" key="1">
    <source>
        <dbReference type="ARBA" id="ARBA00004377"/>
    </source>
</evidence>
<dbReference type="InterPro" id="IPR045584">
    <property type="entry name" value="Pilin-like"/>
</dbReference>
<dbReference type="InterPro" id="IPR012902">
    <property type="entry name" value="N_methyl_site"/>
</dbReference>
<dbReference type="AlphaFoldDB" id="A0A2S7VVI9"/>
<dbReference type="EMBL" id="MSCJ01000001">
    <property type="protein sequence ID" value="PQJ66140.1"/>
    <property type="molecule type" value="Genomic_DNA"/>
</dbReference>
<comment type="subcellular location">
    <subcellularLocation>
        <location evidence="1">Cell inner membrane</location>
        <topology evidence="1">Single-pass membrane protein</topology>
    </subcellularLocation>
</comment>
<comment type="caution">
    <text evidence="13">The sequence shown here is derived from an EMBL/GenBank/DDBJ whole genome shotgun (WGS) entry which is preliminary data.</text>
</comment>
<evidence type="ECO:0000256" key="7">
    <source>
        <dbReference type="ARBA" id="ARBA00022989"/>
    </source>
</evidence>
<gene>
    <name evidence="13" type="ORF">BTO08_01205</name>
</gene>
<keyword evidence="4" id="KW-0488">Methylation</keyword>
<dbReference type="SUPFAM" id="SSF54523">
    <property type="entry name" value="Pili subunits"/>
    <property type="match status" value="1"/>
</dbReference>
<evidence type="ECO:0000313" key="14">
    <source>
        <dbReference type="Proteomes" id="UP000238730"/>
    </source>
</evidence>
<dbReference type="Pfam" id="PF07963">
    <property type="entry name" value="N_methyl"/>
    <property type="match status" value="1"/>
</dbReference>
<organism evidence="13 14">
    <name type="scientific">Photobacterium angustum</name>
    <dbReference type="NCBI Taxonomy" id="661"/>
    <lineage>
        <taxon>Bacteria</taxon>
        <taxon>Pseudomonadati</taxon>
        <taxon>Pseudomonadota</taxon>
        <taxon>Gammaproteobacteria</taxon>
        <taxon>Vibrionales</taxon>
        <taxon>Vibrionaceae</taxon>
        <taxon>Photobacterium</taxon>
    </lineage>
</organism>
<keyword evidence="5" id="KW-0997">Cell inner membrane</keyword>